<evidence type="ECO:0000256" key="2">
    <source>
        <dbReference type="ARBA" id="ARBA00022473"/>
    </source>
</evidence>
<keyword evidence="5 9" id="KW-0238">DNA-binding</keyword>
<feature type="compositionally biased region" description="Basic and acidic residues" evidence="11">
    <location>
        <begin position="670"/>
        <end position="698"/>
    </location>
</feature>
<evidence type="ECO:0000256" key="5">
    <source>
        <dbReference type="ARBA" id="ARBA00023125"/>
    </source>
</evidence>
<dbReference type="Pfam" id="PF00046">
    <property type="entry name" value="Homeodomain"/>
    <property type="match status" value="1"/>
</dbReference>
<evidence type="ECO:0000256" key="10">
    <source>
        <dbReference type="RuleBase" id="RU000682"/>
    </source>
</evidence>
<protein>
    <submittedName>
        <fullName evidence="13">Homeobox protein not2</fullName>
    </submittedName>
</protein>
<dbReference type="CDD" id="cd00086">
    <property type="entry name" value="homeodomain"/>
    <property type="match status" value="1"/>
</dbReference>
<evidence type="ECO:0000256" key="4">
    <source>
        <dbReference type="ARBA" id="ARBA00023015"/>
    </source>
</evidence>
<reference evidence="13 14" key="1">
    <citation type="journal article" date="2014" name="Nat. Commun.">
        <title>Molecular traces of alternative social organization in a termite genome.</title>
        <authorList>
            <person name="Terrapon N."/>
            <person name="Li C."/>
            <person name="Robertson H.M."/>
            <person name="Ji L."/>
            <person name="Meng X."/>
            <person name="Booth W."/>
            <person name="Chen Z."/>
            <person name="Childers C.P."/>
            <person name="Glastad K.M."/>
            <person name="Gokhale K."/>
            <person name="Gowin J."/>
            <person name="Gronenberg W."/>
            <person name="Hermansen R.A."/>
            <person name="Hu H."/>
            <person name="Hunt B.G."/>
            <person name="Huylmans A.K."/>
            <person name="Khalil S.M."/>
            <person name="Mitchell R.D."/>
            <person name="Munoz-Torres M.C."/>
            <person name="Mustard J.A."/>
            <person name="Pan H."/>
            <person name="Reese J.T."/>
            <person name="Scharf M.E."/>
            <person name="Sun F."/>
            <person name="Vogel H."/>
            <person name="Xiao J."/>
            <person name="Yang W."/>
            <person name="Yang Z."/>
            <person name="Yang Z."/>
            <person name="Zhou J."/>
            <person name="Zhu J."/>
            <person name="Brent C.S."/>
            <person name="Elsik C.G."/>
            <person name="Goodisman M.A."/>
            <person name="Liberles D.A."/>
            <person name="Roe R.M."/>
            <person name="Vargo E.L."/>
            <person name="Vilcinskas A."/>
            <person name="Wang J."/>
            <person name="Bornberg-Bauer E."/>
            <person name="Korb J."/>
            <person name="Zhang G."/>
            <person name="Liebig J."/>
        </authorList>
    </citation>
    <scope>NUCLEOTIDE SEQUENCE [LARGE SCALE GENOMIC DNA]</scope>
    <source>
        <tissue evidence="13">Whole organism</tissue>
    </source>
</reference>
<dbReference type="PANTHER" id="PTHR24339:SF67">
    <property type="entry name" value="GNOT1 HOMEODOMAIN PROTEIN-RELATED"/>
    <property type="match status" value="1"/>
</dbReference>
<evidence type="ECO:0000256" key="8">
    <source>
        <dbReference type="ARBA" id="ARBA00023242"/>
    </source>
</evidence>
<feature type="DNA-binding region" description="Homeobox" evidence="9">
    <location>
        <begin position="238"/>
        <end position="297"/>
    </location>
</feature>
<dbReference type="InterPro" id="IPR017970">
    <property type="entry name" value="Homeobox_CS"/>
</dbReference>
<dbReference type="SMART" id="SM00389">
    <property type="entry name" value="HOX"/>
    <property type="match status" value="1"/>
</dbReference>
<dbReference type="GO" id="GO:0005634">
    <property type="term" value="C:nucleus"/>
    <property type="evidence" value="ECO:0007669"/>
    <property type="project" value="UniProtKB-SubCell"/>
</dbReference>
<keyword evidence="8 9" id="KW-0539">Nucleus</keyword>
<evidence type="ECO:0000256" key="9">
    <source>
        <dbReference type="PROSITE-ProRule" id="PRU00108"/>
    </source>
</evidence>
<dbReference type="InParanoid" id="A0A067R8M0"/>
<comment type="subcellular location">
    <subcellularLocation>
        <location evidence="1 9 10">Nucleus</location>
    </subcellularLocation>
</comment>
<dbReference type="InterPro" id="IPR050877">
    <property type="entry name" value="EMX-VAX-Noto_Homeobox_TFs"/>
</dbReference>
<keyword evidence="4" id="KW-0805">Transcription regulation</keyword>
<evidence type="ECO:0000256" key="7">
    <source>
        <dbReference type="ARBA" id="ARBA00023163"/>
    </source>
</evidence>
<feature type="region of interest" description="Disordered" evidence="11">
    <location>
        <begin position="664"/>
        <end position="698"/>
    </location>
</feature>
<evidence type="ECO:0000259" key="12">
    <source>
        <dbReference type="PROSITE" id="PS50071"/>
    </source>
</evidence>
<dbReference type="eggNOG" id="KOG0843">
    <property type="taxonomic scope" value="Eukaryota"/>
</dbReference>
<evidence type="ECO:0000313" key="13">
    <source>
        <dbReference type="EMBL" id="KDR15934.1"/>
    </source>
</evidence>
<feature type="region of interest" description="Disordered" evidence="11">
    <location>
        <begin position="614"/>
        <end position="635"/>
    </location>
</feature>
<dbReference type="AlphaFoldDB" id="A0A067R8M0"/>
<dbReference type="SUPFAM" id="SSF46689">
    <property type="entry name" value="Homeodomain-like"/>
    <property type="match status" value="1"/>
</dbReference>
<accession>A0A067R8M0</accession>
<dbReference type="GO" id="GO:0000981">
    <property type="term" value="F:DNA-binding transcription factor activity, RNA polymerase II-specific"/>
    <property type="evidence" value="ECO:0007669"/>
    <property type="project" value="InterPro"/>
</dbReference>
<keyword evidence="7" id="KW-0804">Transcription</keyword>
<dbReference type="GO" id="GO:0007417">
    <property type="term" value="P:central nervous system development"/>
    <property type="evidence" value="ECO:0007669"/>
    <property type="project" value="TreeGrafter"/>
</dbReference>
<dbReference type="PROSITE" id="PS50071">
    <property type="entry name" value="HOMEOBOX_2"/>
    <property type="match status" value="1"/>
</dbReference>
<dbReference type="GO" id="GO:0000978">
    <property type="term" value="F:RNA polymerase II cis-regulatory region sequence-specific DNA binding"/>
    <property type="evidence" value="ECO:0007669"/>
    <property type="project" value="TreeGrafter"/>
</dbReference>
<dbReference type="GO" id="GO:0030182">
    <property type="term" value="P:neuron differentiation"/>
    <property type="evidence" value="ECO:0007669"/>
    <property type="project" value="TreeGrafter"/>
</dbReference>
<keyword evidence="14" id="KW-1185">Reference proteome</keyword>
<name>A0A067R8M0_ZOONE</name>
<dbReference type="Gene3D" id="1.10.10.60">
    <property type="entry name" value="Homeodomain-like"/>
    <property type="match status" value="1"/>
</dbReference>
<proteinExistence type="predicted"/>
<evidence type="ECO:0000256" key="11">
    <source>
        <dbReference type="SAM" id="MobiDB-lite"/>
    </source>
</evidence>
<dbReference type="PROSITE" id="PS00027">
    <property type="entry name" value="HOMEOBOX_1"/>
    <property type="match status" value="1"/>
</dbReference>
<evidence type="ECO:0000256" key="6">
    <source>
        <dbReference type="ARBA" id="ARBA00023155"/>
    </source>
</evidence>
<dbReference type="PANTHER" id="PTHR24339">
    <property type="entry name" value="HOMEOBOX PROTEIN EMX-RELATED"/>
    <property type="match status" value="1"/>
</dbReference>
<gene>
    <name evidence="13" type="ORF">L798_09861</name>
</gene>
<dbReference type="FunFam" id="1.10.10.60:FF:000450">
    <property type="entry name" value="Homeobox protein notochord"/>
    <property type="match status" value="1"/>
</dbReference>
<evidence type="ECO:0000256" key="1">
    <source>
        <dbReference type="ARBA" id="ARBA00004123"/>
    </source>
</evidence>
<sequence length="719" mass="80936">MQNPLLGYSSFSHFLDFRHQQYPLPVRGPAIASAPASPSPLFMYSALRQQAVTSRSSSSSSGGGSPSPPTMGKSFTIDAILGLRDANKLDCAAGKCMATDLSTGAKHPEVATVEAVLRHPLQASYGVRRPSQEVLAAAIIRAMITLMMEVASTSDGDSKDLGIINKFLPDYKSLEERDHTKYLNIGAEWNAYQDTGRLWALVNTVMNSGVPKKLAADKSCDVATGGGASGCSKKPAKSKRVRTIFTQEQLERLEAEFERQQYMVGPERLYLAHALQLTEAQVKVWFQNRRIKWRKQHLELQHQRLAAMKQQLQHQHLHGEDVEDSEIDSSSGDGSNVQNPEAVTAQWIYGPGRLLLPASGEIFSKLKFSVNRLTYTLHSATFSLQSVYTAKDRALHLTVRICNHMLANSLIPASTVHHPLDWRNRRFTLMSPRPGHTFTLNHPYPMQRIKANKLQSQYCHEAPPTPASPTTLIIYVSADLTSLEKKNCCTRRNLKNETLGQSSTLVLLVVRRGLRSAEVELASRFCAGAFGRNLPLLDFNTNKVYSVGFEVITAMMEAARTSETSVNIDQTTQRNNPEDRNLRMSQIYTNAHYNPREFINEKLGSACRIAKGTFSRRRKRNETQKRSRKEISQNWKNEGTQWQVISEQRKRTLAIPLEPFVSASCWDDNPETRQHEVSAETESRREDDGHLQGRLRTREWDMKRMSESSEIHKNFNGKL</sequence>
<keyword evidence="3" id="KW-0678">Repressor</keyword>
<feature type="compositionally biased region" description="Basic and acidic residues" evidence="11">
    <location>
        <begin position="621"/>
        <end position="631"/>
    </location>
</feature>
<feature type="region of interest" description="Disordered" evidence="11">
    <location>
        <begin position="313"/>
        <end position="337"/>
    </location>
</feature>
<organism evidence="13 14">
    <name type="scientific">Zootermopsis nevadensis</name>
    <name type="common">Dampwood termite</name>
    <dbReference type="NCBI Taxonomy" id="136037"/>
    <lineage>
        <taxon>Eukaryota</taxon>
        <taxon>Metazoa</taxon>
        <taxon>Ecdysozoa</taxon>
        <taxon>Arthropoda</taxon>
        <taxon>Hexapoda</taxon>
        <taxon>Insecta</taxon>
        <taxon>Pterygota</taxon>
        <taxon>Neoptera</taxon>
        <taxon>Polyneoptera</taxon>
        <taxon>Dictyoptera</taxon>
        <taxon>Blattodea</taxon>
        <taxon>Blattoidea</taxon>
        <taxon>Termitoidae</taxon>
        <taxon>Termopsidae</taxon>
        <taxon>Zootermopsis</taxon>
    </lineage>
</organism>
<keyword evidence="6 9" id="KW-0371">Homeobox</keyword>
<dbReference type="EMBL" id="KK852811">
    <property type="protein sequence ID" value="KDR15934.1"/>
    <property type="molecule type" value="Genomic_DNA"/>
</dbReference>
<dbReference type="InterPro" id="IPR001356">
    <property type="entry name" value="HD"/>
</dbReference>
<dbReference type="Proteomes" id="UP000027135">
    <property type="component" value="Unassembled WGS sequence"/>
</dbReference>
<evidence type="ECO:0000313" key="14">
    <source>
        <dbReference type="Proteomes" id="UP000027135"/>
    </source>
</evidence>
<feature type="domain" description="Homeobox" evidence="12">
    <location>
        <begin position="236"/>
        <end position="296"/>
    </location>
</feature>
<dbReference type="InterPro" id="IPR009057">
    <property type="entry name" value="Homeodomain-like_sf"/>
</dbReference>
<keyword evidence="2" id="KW-0217">Developmental protein</keyword>
<evidence type="ECO:0000256" key="3">
    <source>
        <dbReference type="ARBA" id="ARBA00022491"/>
    </source>
</evidence>